<dbReference type="RefSeq" id="WP_311360460.1">
    <property type="nucleotide sequence ID" value="NZ_JAVRIE010000001.1"/>
</dbReference>
<gene>
    <name evidence="3" type="ORF">RM544_03955</name>
</gene>
<name>A0AAW8QXF3_9ALTE</name>
<evidence type="ECO:0000256" key="2">
    <source>
        <dbReference type="ARBA" id="ARBA00023002"/>
    </source>
</evidence>
<evidence type="ECO:0000313" key="3">
    <source>
        <dbReference type="EMBL" id="MDT0581682.1"/>
    </source>
</evidence>
<dbReference type="InterPro" id="IPR020904">
    <property type="entry name" value="Sc_DH/Rdtase_CS"/>
</dbReference>
<dbReference type="PANTHER" id="PTHR42901:SF1">
    <property type="entry name" value="ALCOHOL DEHYDROGENASE"/>
    <property type="match status" value="1"/>
</dbReference>
<evidence type="ECO:0000256" key="1">
    <source>
        <dbReference type="ARBA" id="ARBA00006484"/>
    </source>
</evidence>
<dbReference type="AlphaFoldDB" id="A0AAW8QXF3"/>
<dbReference type="GO" id="GO:0016491">
    <property type="term" value="F:oxidoreductase activity"/>
    <property type="evidence" value="ECO:0007669"/>
    <property type="project" value="UniProtKB-KW"/>
</dbReference>
<reference evidence="3 4" key="1">
    <citation type="submission" date="2023-09" db="EMBL/GenBank/DDBJ databases">
        <authorList>
            <person name="Rey-Velasco X."/>
        </authorList>
    </citation>
    <scope>NUCLEOTIDE SEQUENCE [LARGE SCALE GENOMIC DNA]</scope>
    <source>
        <strain evidence="3 4">W409</strain>
    </source>
</reference>
<evidence type="ECO:0000313" key="4">
    <source>
        <dbReference type="Proteomes" id="UP001249020"/>
    </source>
</evidence>
<organism evidence="3 4">
    <name type="scientific">Brumicola blandensis</name>
    <dbReference type="NCBI Taxonomy" id="3075611"/>
    <lineage>
        <taxon>Bacteria</taxon>
        <taxon>Pseudomonadati</taxon>
        <taxon>Pseudomonadota</taxon>
        <taxon>Gammaproteobacteria</taxon>
        <taxon>Alteromonadales</taxon>
        <taxon>Alteromonadaceae</taxon>
        <taxon>Brumicola</taxon>
    </lineage>
</organism>
<keyword evidence="2" id="KW-0560">Oxidoreductase</keyword>
<dbReference type="Pfam" id="PF00106">
    <property type="entry name" value="adh_short"/>
    <property type="match status" value="1"/>
</dbReference>
<dbReference type="PROSITE" id="PS00061">
    <property type="entry name" value="ADH_SHORT"/>
    <property type="match status" value="1"/>
</dbReference>
<sequence length="250" mass="27069">MHSHLQYVAPKNALRNKVILVTGAGDGIGKEAAISYAKLGAEVILLGKTVEKLEATYDQIIADGGVQPTIVPIDFAGATPKNYTDMAASIEGQFKKLDVVLFNASVLGNLSPFSEITEKEFTEVMQVNLNSQFFMVQALLPLLRKTEQASVIFTTSSVGSQGRAYWGTYSISKFATEGMMQVLADEHKNTHVRFNCINPGGTRTNMRAKAFPGEKASSLLTPADIMPTYHYLAANDSAGINNETLSCQPK</sequence>
<dbReference type="NCBIfam" id="NF006509">
    <property type="entry name" value="PRK08945.1"/>
    <property type="match status" value="1"/>
</dbReference>
<proteinExistence type="inferred from homology"/>
<comment type="similarity">
    <text evidence="1">Belongs to the short-chain dehydrogenases/reductases (SDR) family.</text>
</comment>
<dbReference type="PRINTS" id="PR00081">
    <property type="entry name" value="GDHRDH"/>
</dbReference>
<dbReference type="PANTHER" id="PTHR42901">
    <property type="entry name" value="ALCOHOL DEHYDROGENASE"/>
    <property type="match status" value="1"/>
</dbReference>
<dbReference type="Gene3D" id="3.40.50.720">
    <property type="entry name" value="NAD(P)-binding Rossmann-like Domain"/>
    <property type="match status" value="1"/>
</dbReference>
<dbReference type="EMBL" id="JAVRIE010000001">
    <property type="protein sequence ID" value="MDT0581682.1"/>
    <property type="molecule type" value="Genomic_DNA"/>
</dbReference>
<accession>A0AAW8QXF3</accession>
<dbReference type="Proteomes" id="UP001249020">
    <property type="component" value="Unassembled WGS sequence"/>
</dbReference>
<dbReference type="InterPro" id="IPR036291">
    <property type="entry name" value="NAD(P)-bd_dom_sf"/>
</dbReference>
<dbReference type="SUPFAM" id="SSF51735">
    <property type="entry name" value="NAD(P)-binding Rossmann-fold domains"/>
    <property type="match status" value="1"/>
</dbReference>
<dbReference type="InterPro" id="IPR002347">
    <property type="entry name" value="SDR_fam"/>
</dbReference>
<keyword evidence="4" id="KW-1185">Reference proteome</keyword>
<comment type="caution">
    <text evidence="3">The sequence shown here is derived from an EMBL/GenBank/DDBJ whole genome shotgun (WGS) entry which is preliminary data.</text>
</comment>
<protein>
    <submittedName>
        <fullName evidence="3">YciK family oxidoreductase</fullName>
    </submittedName>
</protein>